<protein>
    <submittedName>
        <fullName evidence="6">Transmembrane component YkoC of energizing module of thiamin-regulated ECF transporter for HydroxyMethylPyrimidine</fullName>
    </submittedName>
</protein>
<dbReference type="EMBL" id="LT854705">
    <property type="protein sequence ID" value="SMS14887.1"/>
    <property type="molecule type" value="Genomic_DNA"/>
</dbReference>
<gene>
    <name evidence="6" type="ORF">LZ3411_1837</name>
</gene>
<evidence type="ECO:0000256" key="3">
    <source>
        <dbReference type="ARBA" id="ARBA00022989"/>
    </source>
</evidence>
<keyword evidence="4 5" id="KW-0472">Membrane</keyword>
<evidence type="ECO:0000256" key="1">
    <source>
        <dbReference type="ARBA" id="ARBA00004141"/>
    </source>
</evidence>
<evidence type="ECO:0000256" key="4">
    <source>
        <dbReference type="ARBA" id="ARBA00023136"/>
    </source>
</evidence>
<dbReference type="AlphaFoldDB" id="A0A1Y6JY73"/>
<dbReference type="KEGG" id="lzy:LZ3411_1837"/>
<dbReference type="CDD" id="cd16914">
    <property type="entry name" value="EcfT"/>
    <property type="match status" value="1"/>
</dbReference>
<keyword evidence="3 5" id="KW-1133">Transmembrane helix</keyword>
<comment type="subcellular location">
    <subcellularLocation>
        <location evidence="1">Membrane</location>
        <topology evidence="1">Multi-pass membrane protein</topology>
    </subcellularLocation>
</comment>
<name>A0A1Y6JY73_9LACO</name>
<evidence type="ECO:0000256" key="5">
    <source>
        <dbReference type="SAM" id="Phobius"/>
    </source>
</evidence>
<evidence type="ECO:0000256" key="2">
    <source>
        <dbReference type="ARBA" id="ARBA00022692"/>
    </source>
</evidence>
<feature type="transmembrane region" description="Helical" evidence="5">
    <location>
        <begin position="46"/>
        <end position="67"/>
    </location>
</feature>
<dbReference type="Proteomes" id="UP000195412">
    <property type="component" value="Chromosome I"/>
</dbReference>
<organism evidence="6 7">
    <name type="scientific">Levilactobacillus zymae</name>
    <dbReference type="NCBI Taxonomy" id="267363"/>
    <lineage>
        <taxon>Bacteria</taxon>
        <taxon>Bacillati</taxon>
        <taxon>Bacillota</taxon>
        <taxon>Bacilli</taxon>
        <taxon>Lactobacillales</taxon>
        <taxon>Lactobacillaceae</taxon>
        <taxon>Levilactobacillus</taxon>
    </lineage>
</organism>
<feature type="transmembrane region" description="Helical" evidence="5">
    <location>
        <begin position="74"/>
        <end position="93"/>
    </location>
</feature>
<sequence>MNPTLKLAVIVLIALEVSFTQVWTVNVALIVVGLVILLLAHIRLRTLLWLTAVPLFFAGALVWSLMLRGNASPHFLIVLFTRMFVYVYLGATFTQTTAPLDLTRSLEQNAKLPSKFAYGFLAAFNLFPKIRAEVATVRAAALMRGQVLHVWSPQLYFKVILTAMTWSEQLADAMTSHGYVEGAPRTYALTIPLRSRDWVYFVGSLALVQVGLCLGLP</sequence>
<keyword evidence="2 5" id="KW-0812">Transmembrane</keyword>
<dbReference type="Pfam" id="PF02361">
    <property type="entry name" value="CbiQ"/>
    <property type="match status" value="1"/>
</dbReference>
<dbReference type="InterPro" id="IPR003339">
    <property type="entry name" value="ABC/ECF_trnsptr_transmembrane"/>
</dbReference>
<dbReference type="RefSeq" id="WP_087742346.1">
    <property type="nucleotide sequence ID" value="NZ_JBPWQU010000036.1"/>
</dbReference>
<proteinExistence type="predicted"/>
<dbReference type="GO" id="GO:0005886">
    <property type="term" value="C:plasma membrane"/>
    <property type="evidence" value="ECO:0007669"/>
    <property type="project" value="UniProtKB-ARBA"/>
</dbReference>
<evidence type="ECO:0000313" key="6">
    <source>
        <dbReference type="EMBL" id="SMS14887.1"/>
    </source>
</evidence>
<reference evidence="7" key="1">
    <citation type="submission" date="2017-05" db="EMBL/GenBank/DDBJ databases">
        <authorList>
            <person name="Papadimitriou K."/>
        </authorList>
    </citation>
    <scope>NUCLEOTIDE SEQUENCE [LARGE SCALE GENOMIC DNA]</scope>
    <source>
        <strain evidence="7">ACA-DC 3411</strain>
    </source>
</reference>
<accession>A0A1Y6JY73</accession>
<evidence type="ECO:0000313" key="7">
    <source>
        <dbReference type="Proteomes" id="UP000195412"/>
    </source>
</evidence>
<feature type="transmembrane region" description="Helical" evidence="5">
    <location>
        <begin position="7"/>
        <end position="40"/>
    </location>
</feature>